<dbReference type="OrthoDB" id="4775361at2"/>
<proteinExistence type="predicted"/>
<dbReference type="HOGENOM" id="CLU_052626_1_0_11"/>
<accession>A0A0B6F0P0</accession>
<dbReference type="Pfam" id="PF04480">
    <property type="entry name" value="DUF559"/>
    <property type="match status" value="1"/>
</dbReference>
<dbReference type="EMBL" id="CP010827">
    <property type="protein sequence ID" value="AJI78020.1"/>
    <property type="molecule type" value="Genomic_DNA"/>
</dbReference>
<organism evidence="2 3">
    <name type="scientific">Corynebacterium singulare</name>
    <dbReference type="NCBI Taxonomy" id="161899"/>
    <lineage>
        <taxon>Bacteria</taxon>
        <taxon>Bacillati</taxon>
        <taxon>Actinomycetota</taxon>
        <taxon>Actinomycetes</taxon>
        <taxon>Mycobacteriales</taxon>
        <taxon>Corynebacteriaceae</taxon>
        <taxon>Corynebacterium</taxon>
    </lineage>
</organism>
<dbReference type="Proteomes" id="UP000031890">
    <property type="component" value="Chromosome"/>
</dbReference>
<evidence type="ECO:0000259" key="1">
    <source>
        <dbReference type="Pfam" id="PF04480"/>
    </source>
</evidence>
<sequence length="300" mass="34020">MNNEQLFTYLDQNLIDLRALPNSDPLWKKVHADKVAKLAWCYVLPMVQWRQLKSWQQQAARAYALGLTLPKATLVGKTAALIHGIPLIVPPQEWEATLPSNSVPQRAKSRNVRYRRTDLRGKESVVHGIRVTSLERTALDIARFHGFEEGLVAVDAVRGRNVGKVWIDEELGAMGRVKGVAAARQAVAASINTAESPWESYARALIIAADYPELRSVKAQYEIGTYRADLVINGWLVVEIDGNVKYRRDIDEVILAEHRRQQDILNKGFVVLRFSPEQLNSRPEYFQKVIGEHLQRGPRR</sequence>
<evidence type="ECO:0000313" key="2">
    <source>
        <dbReference type="EMBL" id="AJI78020.1"/>
    </source>
</evidence>
<reference evidence="2 3" key="1">
    <citation type="journal article" date="2015" name="Genome Announc.">
        <title>Complete Genome Sequence and Annotation of Corynebacterium singulare DSM 44357, Isolated from a Human Semen Specimen.</title>
        <authorList>
            <person name="Merten M."/>
            <person name="Brinkrolf K."/>
            <person name="Albersmeier A."/>
            <person name="Kutter Y."/>
            <person name="Ruckert C."/>
            <person name="Tauch A."/>
        </authorList>
    </citation>
    <scope>NUCLEOTIDE SEQUENCE [LARGE SCALE GENOMIC DNA]</scope>
    <source>
        <strain evidence="2">IBS B52218</strain>
    </source>
</reference>
<name>A0A0B6F0P0_9CORY</name>
<feature type="domain" description="DUF559" evidence="1">
    <location>
        <begin position="218"/>
        <end position="290"/>
    </location>
</feature>
<dbReference type="AlphaFoldDB" id="A0A0B6F0P0"/>
<evidence type="ECO:0000313" key="3">
    <source>
        <dbReference type="Proteomes" id="UP000031890"/>
    </source>
</evidence>
<dbReference type="RefSeq" id="WP_042529312.1">
    <property type="nucleotide sequence ID" value="NZ_CP010827.1"/>
</dbReference>
<dbReference type="Gene3D" id="3.40.960.10">
    <property type="entry name" value="VSR Endonuclease"/>
    <property type="match status" value="1"/>
</dbReference>
<gene>
    <name evidence="2" type="ORF">CSING_02330</name>
</gene>
<protein>
    <recommendedName>
        <fullName evidence="1">DUF559 domain-containing protein</fullName>
    </recommendedName>
</protein>
<dbReference type="InterPro" id="IPR007569">
    <property type="entry name" value="DUF559"/>
</dbReference>
<dbReference type="KEGG" id="csx:CSING_02330"/>
<dbReference type="STRING" id="161899.CSING_02330"/>